<comment type="similarity">
    <text evidence="9">Belongs to the GSP H family.</text>
</comment>
<dbReference type="GO" id="GO:0015628">
    <property type="term" value="P:protein secretion by the type II secretion system"/>
    <property type="evidence" value="ECO:0007669"/>
    <property type="project" value="InterPro"/>
</dbReference>
<dbReference type="InterPro" id="IPR022346">
    <property type="entry name" value="T2SS_GspH"/>
</dbReference>
<reference evidence="13 14" key="1">
    <citation type="submission" date="2019-08" db="EMBL/GenBank/DDBJ databases">
        <title>Draft genome analysis of Rheinheimera tangshanensis isolated from the roots of fresh rice plants (Oryza sativa).</title>
        <authorList>
            <person name="Yu Q."/>
            <person name="Qi Y."/>
            <person name="Zhang H."/>
            <person name="Pu J."/>
        </authorList>
    </citation>
    <scope>NUCLEOTIDE SEQUENCE [LARGE SCALE GENOMIC DNA]</scope>
    <source>
        <strain evidence="13 14">JA3-B52</strain>
    </source>
</reference>
<accession>A0A5C8LYK4</accession>
<proteinExistence type="inferred from homology"/>
<feature type="transmembrane region" description="Helical" evidence="11">
    <location>
        <begin position="12"/>
        <end position="33"/>
    </location>
</feature>
<dbReference type="OrthoDB" id="6315619at2"/>
<dbReference type="SUPFAM" id="SSF54523">
    <property type="entry name" value="Pili subunits"/>
    <property type="match status" value="1"/>
</dbReference>
<keyword evidence="8 11" id="KW-0472">Membrane</keyword>
<feature type="domain" description="General secretion pathway GspH" evidence="12">
    <location>
        <begin position="50"/>
        <end position="159"/>
    </location>
</feature>
<sequence length="172" mass="19965">MNTAERPKTSAAFSLIELLLVLAILSLVATIGMPDLRELWQRLQAEHFMRQLSQHLAYARVHAIAQQHQVQLCPRHGVVCSSDWNSAPIQLHQKALQNWQDVLLRELKHPVQSHQLFYNRPSLQFRSDGSLDLLESGTFVYCSKTPYHWHFRLTISQAGRSRLWQENKPCPY</sequence>
<evidence type="ECO:0000256" key="6">
    <source>
        <dbReference type="ARBA" id="ARBA00022692"/>
    </source>
</evidence>
<evidence type="ECO:0000256" key="1">
    <source>
        <dbReference type="ARBA" id="ARBA00004377"/>
    </source>
</evidence>
<evidence type="ECO:0000256" key="11">
    <source>
        <dbReference type="SAM" id="Phobius"/>
    </source>
</evidence>
<evidence type="ECO:0000256" key="8">
    <source>
        <dbReference type="ARBA" id="ARBA00023136"/>
    </source>
</evidence>
<dbReference type="NCBIfam" id="TIGR02532">
    <property type="entry name" value="IV_pilin_GFxxxE"/>
    <property type="match status" value="1"/>
</dbReference>
<evidence type="ECO:0000313" key="14">
    <source>
        <dbReference type="Proteomes" id="UP000321814"/>
    </source>
</evidence>
<dbReference type="EMBL" id="VRLR01000004">
    <property type="protein sequence ID" value="TXK81265.1"/>
    <property type="molecule type" value="Genomic_DNA"/>
</dbReference>
<evidence type="ECO:0000256" key="3">
    <source>
        <dbReference type="ARBA" id="ARBA00022475"/>
    </source>
</evidence>
<comment type="subcellular location">
    <subcellularLocation>
        <location evidence="1">Cell inner membrane</location>
        <topology evidence="1">Single-pass membrane protein</topology>
    </subcellularLocation>
</comment>
<keyword evidence="14" id="KW-1185">Reference proteome</keyword>
<dbReference type="Pfam" id="PF12019">
    <property type="entry name" value="GspH"/>
    <property type="match status" value="1"/>
</dbReference>
<evidence type="ECO:0000256" key="5">
    <source>
        <dbReference type="ARBA" id="ARBA00022519"/>
    </source>
</evidence>
<dbReference type="Pfam" id="PF07963">
    <property type="entry name" value="N_methyl"/>
    <property type="match status" value="1"/>
</dbReference>
<evidence type="ECO:0000256" key="2">
    <source>
        <dbReference type="ARBA" id="ARBA00021549"/>
    </source>
</evidence>
<keyword evidence="7 11" id="KW-1133">Transmembrane helix</keyword>
<dbReference type="GO" id="GO:0005886">
    <property type="term" value="C:plasma membrane"/>
    <property type="evidence" value="ECO:0007669"/>
    <property type="project" value="UniProtKB-SubCell"/>
</dbReference>
<evidence type="ECO:0000256" key="9">
    <source>
        <dbReference type="ARBA" id="ARBA00025772"/>
    </source>
</evidence>
<dbReference type="GO" id="GO:0015627">
    <property type="term" value="C:type II protein secretion system complex"/>
    <property type="evidence" value="ECO:0007669"/>
    <property type="project" value="InterPro"/>
</dbReference>
<dbReference type="RefSeq" id="WP_147904100.1">
    <property type="nucleotide sequence ID" value="NZ_BAAAGC010000007.1"/>
</dbReference>
<dbReference type="Proteomes" id="UP000321814">
    <property type="component" value="Unassembled WGS sequence"/>
</dbReference>
<keyword evidence="5" id="KW-0997">Cell inner membrane</keyword>
<protein>
    <recommendedName>
        <fullName evidence="2">Type II secretion system protein H</fullName>
    </recommendedName>
    <alternativeName>
        <fullName evidence="10">General secretion pathway protein H</fullName>
    </alternativeName>
</protein>
<comment type="caution">
    <text evidence="13">The sequence shown here is derived from an EMBL/GenBank/DDBJ whole genome shotgun (WGS) entry which is preliminary data.</text>
</comment>
<evidence type="ECO:0000256" key="4">
    <source>
        <dbReference type="ARBA" id="ARBA00022481"/>
    </source>
</evidence>
<evidence type="ECO:0000313" key="13">
    <source>
        <dbReference type="EMBL" id="TXK81265.1"/>
    </source>
</evidence>
<dbReference type="InterPro" id="IPR012902">
    <property type="entry name" value="N_methyl_site"/>
</dbReference>
<gene>
    <name evidence="13" type="ORF">FU839_09110</name>
</gene>
<evidence type="ECO:0000256" key="10">
    <source>
        <dbReference type="ARBA" id="ARBA00030775"/>
    </source>
</evidence>
<evidence type="ECO:0000256" key="7">
    <source>
        <dbReference type="ARBA" id="ARBA00022989"/>
    </source>
</evidence>
<name>A0A5C8LYK4_9GAMM</name>
<keyword evidence="3" id="KW-1003">Cell membrane</keyword>
<evidence type="ECO:0000259" key="12">
    <source>
        <dbReference type="Pfam" id="PF12019"/>
    </source>
</evidence>
<keyword evidence="6 11" id="KW-0812">Transmembrane</keyword>
<dbReference type="Gene3D" id="3.55.40.10">
    <property type="entry name" value="minor pseudopilin epsh domain"/>
    <property type="match status" value="1"/>
</dbReference>
<dbReference type="InterPro" id="IPR045584">
    <property type="entry name" value="Pilin-like"/>
</dbReference>
<organism evidence="13 14">
    <name type="scientific">Rheinheimera tangshanensis</name>
    <dbReference type="NCBI Taxonomy" id="400153"/>
    <lineage>
        <taxon>Bacteria</taxon>
        <taxon>Pseudomonadati</taxon>
        <taxon>Pseudomonadota</taxon>
        <taxon>Gammaproteobacteria</taxon>
        <taxon>Chromatiales</taxon>
        <taxon>Chromatiaceae</taxon>
        <taxon>Rheinheimera</taxon>
    </lineage>
</organism>
<dbReference type="AlphaFoldDB" id="A0A5C8LYK4"/>
<keyword evidence="4" id="KW-0488">Methylation</keyword>